<dbReference type="VEuPathDB" id="CryptoDB:Cvel_33771"/>
<evidence type="ECO:0000256" key="11">
    <source>
        <dbReference type="ARBA" id="ARBA00023268"/>
    </source>
</evidence>
<evidence type="ECO:0000256" key="13">
    <source>
        <dbReference type="ARBA" id="ARBA00044770"/>
    </source>
</evidence>
<dbReference type="Pfam" id="PF00912">
    <property type="entry name" value="Transgly"/>
    <property type="match status" value="1"/>
</dbReference>
<dbReference type="GO" id="GO:0016020">
    <property type="term" value="C:membrane"/>
    <property type="evidence" value="ECO:0007669"/>
    <property type="project" value="UniProtKB-SubCell"/>
</dbReference>
<sequence length="350" mass="39292">MSLPARVALRLAIVLALVLIAGALFTVAAFFTARAVYEPQLPPVEAVRELPLQVPLRIYSRDGKLIGEFGTQRRIPLAYDEMPEQLINAFIAAEDARYFVHPGVDWRGILRAAVNLAMTGERSQGGSTITMQLARNYFLTRERTYDRKIREIFLALRMEEVLSKQQIMESYLNKIYLGERAYGVGAAARVYFGVPVEELSLSQMAVLAGLPKAPSRDNPANNPDRARERRDYVLGRMLALDFIDQERYQAAREEAILVTPEEYTVELDAHYVAEMVRQEMVARYGEAVYEDGYEVVTTIDSAEQIAAVKAVRSNLRQHSARTGYSVDRPRVPEAVRTALHGDKLPQSAVA</sequence>
<dbReference type="InterPro" id="IPR012338">
    <property type="entry name" value="Beta-lactam/transpept-like"/>
</dbReference>
<evidence type="ECO:0000313" key="16">
    <source>
        <dbReference type="EMBL" id="CEM49772.1"/>
    </source>
</evidence>
<dbReference type="PANTHER" id="PTHR32282:SF27">
    <property type="entry name" value="PENICILLIN-BINDING PROTEIN 1A"/>
    <property type="match status" value="1"/>
</dbReference>
<keyword evidence="2" id="KW-0121">Carboxypeptidase</keyword>
<evidence type="ECO:0000256" key="5">
    <source>
        <dbReference type="ARBA" id="ARBA00022679"/>
    </source>
</evidence>
<dbReference type="InterPro" id="IPR036950">
    <property type="entry name" value="PBP_transglycosylase"/>
</dbReference>
<evidence type="ECO:0000256" key="4">
    <source>
        <dbReference type="ARBA" id="ARBA00022676"/>
    </source>
</evidence>
<name>A0A0G4HYY6_9ALVE</name>
<organism evidence="16">
    <name type="scientific">Chromera velia CCMP2878</name>
    <dbReference type="NCBI Taxonomy" id="1169474"/>
    <lineage>
        <taxon>Eukaryota</taxon>
        <taxon>Sar</taxon>
        <taxon>Alveolata</taxon>
        <taxon>Colpodellida</taxon>
        <taxon>Chromeraceae</taxon>
        <taxon>Chromera</taxon>
    </lineage>
</organism>
<keyword evidence="12" id="KW-0961">Cell wall biogenesis/degradation</keyword>
<evidence type="ECO:0000256" key="7">
    <source>
        <dbReference type="ARBA" id="ARBA00022960"/>
    </source>
</evidence>
<dbReference type="Gene3D" id="3.40.710.10">
    <property type="entry name" value="DD-peptidase/beta-lactamase superfamily"/>
    <property type="match status" value="1"/>
</dbReference>
<comment type="catalytic activity">
    <reaction evidence="14">
        <text>[GlcNAc-(1-&gt;4)-Mur2Ac(oyl-L-Ala-gamma-D-Glu-L-Lys-D-Ala-D-Ala)](n)-di-trans,octa-cis-undecaprenyl diphosphate + beta-D-GlcNAc-(1-&gt;4)-Mur2Ac(oyl-L-Ala-gamma-D-Glu-L-Lys-D-Ala-D-Ala)-di-trans,octa-cis-undecaprenyl diphosphate = [GlcNAc-(1-&gt;4)-Mur2Ac(oyl-L-Ala-gamma-D-Glu-L-Lys-D-Ala-D-Ala)](n+1)-di-trans,octa-cis-undecaprenyl diphosphate + di-trans,octa-cis-undecaprenyl diphosphate + H(+)</text>
        <dbReference type="Rhea" id="RHEA:23708"/>
        <dbReference type="Rhea" id="RHEA-COMP:9602"/>
        <dbReference type="Rhea" id="RHEA-COMP:9603"/>
        <dbReference type="ChEBI" id="CHEBI:15378"/>
        <dbReference type="ChEBI" id="CHEBI:58405"/>
        <dbReference type="ChEBI" id="CHEBI:60033"/>
        <dbReference type="ChEBI" id="CHEBI:78435"/>
        <dbReference type="EC" id="2.4.99.28"/>
    </reaction>
</comment>
<dbReference type="EC" id="2.4.99.28" evidence="13"/>
<proteinExistence type="predicted"/>
<keyword evidence="5" id="KW-0808">Transferase</keyword>
<dbReference type="InterPro" id="IPR050396">
    <property type="entry name" value="Glycosyltr_51/Transpeptidase"/>
</dbReference>
<keyword evidence="3" id="KW-0378">Hydrolase</keyword>
<dbReference type="GO" id="GO:0008360">
    <property type="term" value="P:regulation of cell shape"/>
    <property type="evidence" value="ECO:0007669"/>
    <property type="project" value="UniProtKB-KW"/>
</dbReference>
<evidence type="ECO:0000256" key="9">
    <source>
        <dbReference type="ARBA" id="ARBA00022989"/>
    </source>
</evidence>
<keyword evidence="10" id="KW-0472">Membrane</keyword>
<comment type="subcellular location">
    <subcellularLocation>
        <location evidence="1">Membrane</location>
    </subcellularLocation>
</comment>
<evidence type="ECO:0000256" key="14">
    <source>
        <dbReference type="ARBA" id="ARBA00049902"/>
    </source>
</evidence>
<dbReference type="SUPFAM" id="SSF53955">
    <property type="entry name" value="Lysozyme-like"/>
    <property type="match status" value="1"/>
</dbReference>
<dbReference type="PANTHER" id="PTHR32282">
    <property type="entry name" value="BINDING PROTEIN TRANSPEPTIDASE, PUTATIVE-RELATED"/>
    <property type="match status" value="1"/>
</dbReference>
<keyword evidence="8" id="KW-0573">Peptidoglycan synthesis</keyword>
<dbReference type="GO" id="GO:0006508">
    <property type="term" value="P:proteolysis"/>
    <property type="evidence" value="ECO:0007669"/>
    <property type="project" value="UniProtKB-KW"/>
</dbReference>
<keyword evidence="7" id="KW-0133">Cell shape</keyword>
<dbReference type="GO" id="GO:0008955">
    <property type="term" value="F:peptidoglycan glycosyltransferase activity"/>
    <property type="evidence" value="ECO:0007669"/>
    <property type="project" value="UniProtKB-EC"/>
</dbReference>
<keyword evidence="9" id="KW-1133">Transmembrane helix</keyword>
<dbReference type="GO" id="GO:0004180">
    <property type="term" value="F:carboxypeptidase activity"/>
    <property type="evidence" value="ECO:0007669"/>
    <property type="project" value="UniProtKB-KW"/>
</dbReference>
<keyword evidence="3" id="KW-0645">Protease</keyword>
<evidence type="ECO:0000256" key="2">
    <source>
        <dbReference type="ARBA" id="ARBA00022645"/>
    </source>
</evidence>
<keyword evidence="11" id="KW-0511">Multifunctional enzyme</keyword>
<dbReference type="FunFam" id="1.10.3810.10:FF:000003">
    <property type="entry name" value="Penicillin-binding protein 1a"/>
    <property type="match status" value="1"/>
</dbReference>
<evidence type="ECO:0000256" key="10">
    <source>
        <dbReference type="ARBA" id="ARBA00023136"/>
    </source>
</evidence>
<evidence type="ECO:0000256" key="1">
    <source>
        <dbReference type="ARBA" id="ARBA00004370"/>
    </source>
</evidence>
<reference evidence="16" key="1">
    <citation type="submission" date="2014-11" db="EMBL/GenBank/DDBJ databases">
        <authorList>
            <person name="Otto D Thomas"/>
            <person name="Naeem Raeece"/>
        </authorList>
    </citation>
    <scope>NUCLEOTIDE SEQUENCE</scope>
</reference>
<gene>
    <name evidence="16" type="ORF">Cvel_33771</name>
</gene>
<dbReference type="Gene3D" id="1.10.3810.10">
    <property type="entry name" value="Biosynthetic peptidoglycan transglycosylase-like"/>
    <property type="match status" value="1"/>
</dbReference>
<evidence type="ECO:0000256" key="6">
    <source>
        <dbReference type="ARBA" id="ARBA00022692"/>
    </source>
</evidence>
<evidence type="ECO:0000259" key="15">
    <source>
        <dbReference type="Pfam" id="PF00912"/>
    </source>
</evidence>
<dbReference type="SUPFAM" id="SSF56601">
    <property type="entry name" value="beta-lactamase/transpeptidase-like"/>
    <property type="match status" value="1"/>
</dbReference>
<protein>
    <recommendedName>
        <fullName evidence="13">peptidoglycan glycosyltransferase</fullName>
        <ecNumber evidence="13">2.4.99.28</ecNumber>
    </recommendedName>
</protein>
<evidence type="ECO:0000256" key="12">
    <source>
        <dbReference type="ARBA" id="ARBA00023316"/>
    </source>
</evidence>
<feature type="domain" description="Glycosyl transferase family 51" evidence="15">
    <location>
        <begin position="62"/>
        <end position="237"/>
    </location>
</feature>
<feature type="non-terminal residue" evidence="16">
    <location>
        <position position="350"/>
    </location>
</feature>
<evidence type="ECO:0000256" key="8">
    <source>
        <dbReference type="ARBA" id="ARBA00022984"/>
    </source>
</evidence>
<dbReference type="InterPro" id="IPR023346">
    <property type="entry name" value="Lysozyme-like_dom_sf"/>
</dbReference>
<dbReference type="AlphaFoldDB" id="A0A0G4HYY6"/>
<evidence type="ECO:0000256" key="3">
    <source>
        <dbReference type="ARBA" id="ARBA00022670"/>
    </source>
</evidence>
<dbReference type="InterPro" id="IPR001264">
    <property type="entry name" value="Glyco_trans_51"/>
</dbReference>
<accession>A0A0G4HYY6</accession>
<dbReference type="EMBL" id="CDMZ01004451">
    <property type="protein sequence ID" value="CEM49772.1"/>
    <property type="molecule type" value="Genomic_DNA"/>
</dbReference>
<keyword evidence="6" id="KW-0812">Transmembrane</keyword>
<dbReference type="GO" id="GO:0071555">
    <property type="term" value="P:cell wall organization"/>
    <property type="evidence" value="ECO:0007669"/>
    <property type="project" value="UniProtKB-KW"/>
</dbReference>
<keyword evidence="4" id="KW-0328">Glycosyltransferase</keyword>